<feature type="transmembrane region" description="Helical" evidence="1">
    <location>
        <begin position="743"/>
        <end position="769"/>
    </location>
</feature>
<dbReference type="SUPFAM" id="SSF53448">
    <property type="entry name" value="Nucleotide-diphospho-sugar transferases"/>
    <property type="match status" value="1"/>
</dbReference>
<feature type="transmembrane region" description="Helical" evidence="1">
    <location>
        <begin position="983"/>
        <end position="1000"/>
    </location>
</feature>
<organism evidence="2">
    <name type="scientific">freshwater metagenome</name>
    <dbReference type="NCBI Taxonomy" id="449393"/>
    <lineage>
        <taxon>unclassified sequences</taxon>
        <taxon>metagenomes</taxon>
        <taxon>ecological metagenomes</taxon>
    </lineage>
</organism>
<feature type="transmembrane region" description="Helical" evidence="1">
    <location>
        <begin position="552"/>
        <end position="580"/>
    </location>
</feature>
<dbReference type="AlphaFoldDB" id="A0A6J6EER4"/>
<feature type="transmembrane region" description="Helical" evidence="1">
    <location>
        <begin position="391"/>
        <end position="407"/>
    </location>
</feature>
<gene>
    <name evidence="2" type="ORF">UFOPK1755_00082</name>
    <name evidence="3" type="ORF">UFOPK2155_00099</name>
</gene>
<dbReference type="EMBL" id="CAEZTX010000001">
    <property type="protein sequence ID" value="CAB4575070.1"/>
    <property type="molecule type" value="Genomic_DNA"/>
</dbReference>
<dbReference type="InterPro" id="IPR050834">
    <property type="entry name" value="Glycosyltransf_2"/>
</dbReference>
<keyword evidence="1" id="KW-0812">Transmembrane</keyword>
<evidence type="ECO:0000313" key="3">
    <source>
        <dbReference type="EMBL" id="CAB4634693.1"/>
    </source>
</evidence>
<accession>A0A6J6EER4</accession>
<evidence type="ECO:0000256" key="1">
    <source>
        <dbReference type="SAM" id="Phobius"/>
    </source>
</evidence>
<proteinExistence type="predicted"/>
<feature type="transmembrane region" description="Helical" evidence="1">
    <location>
        <begin position="709"/>
        <end position="731"/>
    </location>
</feature>
<dbReference type="PANTHER" id="PTHR43685">
    <property type="entry name" value="GLYCOSYLTRANSFERASE"/>
    <property type="match status" value="1"/>
</dbReference>
<feature type="transmembrane region" description="Helical" evidence="1">
    <location>
        <begin position="681"/>
        <end position="703"/>
    </location>
</feature>
<dbReference type="InterPro" id="IPR029044">
    <property type="entry name" value="Nucleotide-diphossugar_trans"/>
</dbReference>
<keyword evidence="1" id="KW-0472">Membrane</keyword>
<feature type="transmembrane region" description="Helical" evidence="1">
    <location>
        <begin position="521"/>
        <end position="540"/>
    </location>
</feature>
<evidence type="ECO:0000313" key="2">
    <source>
        <dbReference type="EMBL" id="CAB4575070.1"/>
    </source>
</evidence>
<feature type="transmembrane region" description="Helical" evidence="1">
    <location>
        <begin position="450"/>
        <end position="483"/>
    </location>
</feature>
<feature type="transmembrane region" description="Helical" evidence="1">
    <location>
        <begin position="495"/>
        <end position="515"/>
    </location>
</feature>
<feature type="transmembrane region" description="Helical" evidence="1">
    <location>
        <begin position="247"/>
        <end position="269"/>
    </location>
</feature>
<name>A0A6J6EER4_9ZZZZ</name>
<dbReference type="EMBL" id="CAEZVX010000003">
    <property type="protein sequence ID" value="CAB4634693.1"/>
    <property type="molecule type" value="Genomic_DNA"/>
</dbReference>
<feature type="transmembrane region" description="Helical" evidence="1">
    <location>
        <begin position="657"/>
        <end position="674"/>
    </location>
</feature>
<dbReference type="PANTHER" id="PTHR43685:SF3">
    <property type="entry name" value="SLR2126 PROTEIN"/>
    <property type="match status" value="1"/>
</dbReference>
<dbReference type="Gene3D" id="3.90.550.10">
    <property type="entry name" value="Spore Coat Polysaccharide Biosynthesis Protein SpsA, Chain A"/>
    <property type="match status" value="1"/>
</dbReference>
<reference evidence="2" key="1">
    <citation type="submission" date="2020-05" db="EMBL/GenBank/DDBJ databases">
        <authorList>
            <person name="Chiriac C."/>
            <person name="Salcher M."/>
            <person name="Ghai R."/>
            <person name="Kavagutti S V."/>
        </authorList>
    </citation>
    <scope>NUCLEOTIDE SEQUENCE</scope>
</reference>
<keyword evidence="1" id="KW-1133">Transmembrane helix</keyword>
<dbReference type="Pfam" id="PF13641">
    <property type="entry name" value="Glyco_tranf_2_3"/>
    <property type="match status" value="1"/>
</dbReference>
<sequence>MSLHRVSAILVVHDGATWLPEVVASLASQTRAFDHIVAVDTGSTDASAKLLKGARIPILTMPRETGFGAAIASAVEKLPPTIENEWLWILHDDCAPAPGALEALLAAIDDRPNVVMAGPKLLGWHDRTHLLEIGISIATNGARWTGLEDSEYDQGQHDGIAEVLAVSTAGALIRRSVFEELGGFDQNLELFRDDVDFGWRLHAAGHGAIVVTDAIAYHAQASATERREIDVKGAFLHRPLLLDRQNAAYVLLANATWWLLPLLALQLLGSAVLRAVGYLFAKLPGYAADEILAIGNLLVKPGELLKARKARKLTRLVSPGVVSRFIPSRGRQLRLAIDRAAASLRDFILKPTEESLLDESLLDLPTEKELEEEDLLTPVVSRKWSSIFRKPFVIIFIFLVLLTLIWSRNRIGAVSGGSLAPSPSGARDLWDFYFAPWHEVGLGSKSASPLWMPIIAIASIFTFGNASLLISLFFIVAPLLLFMSGHRVVKQVSENRFITASAALLYAISPISISAVNSGRIGILVVMILAPFLVEVAMQWRKIDEFSIRKMSALSLLLALIFSFAPPFFIALLILTLLAITYDVIEWRSQPNQPRLYSLLTRRAILLLSPLALTIPWSLEIISSPKKFLIDIGLLSAGGGANLAFTANPGGAGSLPWWLVSPVVLILAVGLFSIERARKVSLIGASFICIATISSTFTITGKGTTTPNYIYAGVFIALATLAALYASVAILDKVRERLIATHVNYRHFAVSALVIVSAIYAVGATGWIATQGPKAPLQSAQGEVLPPYLAIETQSKTLVLRERLVGTTPSLNYYIARGSDVSLGDADVAPTEVSEIVLAVTALADGSGVTSSKTFASYGITYLFLKAPFQGTLVQTIDGLGGFIRASSTSAGIVWKVSGATGNLILTDPSGKSSLLAPTSVPDEYMVTTAGVVTLTESYSRSWHLVQNGERLTRIKSDLSLPQFAVDEAGPVLLIYDGSVRRGWISLHLIILLTFALFAAPSGRRKREISERELA</sequence>
<protein>
    <submittedName>
        <fullName evidence="2">Unannotated protein</fullName>
    </submittedName>
</protein>